<feature type="compositionally biased region" description="Basic and acidic residues" evidence="3">
    <location>
        <begin position="716"/>
        <end position="725"/>
    </location>
</feature>
<evidence type="ECO:0000259" key="5">
    <source>
        <dbReference type="Pfam" id="PF08303"/>
    </source>
</evidence>
<dbReference type="GO" id="GO:0003972">
    <property type="term" value="F:RNA ligase (ATP) activity"/>
    <property type="evidence" value="ECO:0007669"/>
    <property type="project" value="UniProtKB-UniRule"/>
</dbReference>
<sequence>MPELTVPFELYDPAPVSPEFFVKLEQSAASLVKKGRANRAVNALWTNPEIKLNRWKFSEWDYGKPAIKLPSNARGLFTIGSSENGDARIVVRGYDKFFNIGEVPTTRWEWIEANTSGPYEVTSKENGCIVFIAGLEDGTLVVTSKQSTGPIEGKDNERNHSWVGQKWVERHLASKNISVADFARLLYRMNVTAVGELCDDDFEEHVLPYTGENAGIYLHGLNVNTETFTTYPFSSIEKFAQTFGFHTTKYIVKDTVQELRKFLEECADTGSWNNTEVEGFVIRSKVQGTDFFFKYKFEEPYLMYRQWREVTKAFISGKSKAEIKINKHVEITKRYLDFVAPLLTTDVNLREQYVENHGIIALRESFLKSINLTGAQIVKSELATGPIEKEKKYVLVPISTVGCGKTTVANALLRMYPDWGHFQNDDLTSGHKPTMLVKHCTDFLKFSNVVILDRNNHQFRERAQIFTDFPKQGNPNFVDYIFIALNFNPYTRSKGTTADEKTFNLTRERILSRGDNHQTIDAGSDAKKAVGILSGFKTRFQPLDVSRAPDSEFDLVINLDSTRPDSSRYNLEAIIKSLSEHYPEVLEGRVLPTKEELDSAFEFALSYQPKRAITPNANKKQTAKKRKFSYFGVQVGLTQETMTELIDSYFDNNAIDPPEIWTTMKKTNRVQNTFHVTLVHIKQGGSKSDDKEGQKLFQRYQELASTVAANQPAQPETKKKSKPEVDADGFTKAATSKPKTTILGLDKYSDVVIEYIAWTNDLMVLQVALDNTEQIASLNQFPHITVGTRSAQIAAVNAGLALAANGPELTKREWNIEPKVLKRQQVCGF</sequence>
<feature type="region of interest" description="Disordered" evidence="3">
    <location>
        <begin position="707"/>
        <end position="731"/>
    </location>
</feature>
<keyword evidence="1" id="KW-0819">tRNA processing</keyword>
<dbReference type="Pfam" id="PF08303">
    <property type="entry name" value="tRNA_lig_kinase"/>
    <property type="match status" value="1"/>
</dbReference>
<dbReference type="EMBL" id="CCBN010000003">
    <property type="protein sequence ID" value="CDO52744.1"/>
    <property type="molecule type" value="Genomic_DNA"/>
</dbReference>
<keyword evidence="8" id="KW-1185">Reference proteome</keyword>
<comment type="caution">
    <text evidence="7">The sequence shown here is derived from an EMBL/GenBank/DDBJ whole genome shotgun (WGS) entry which is preliminary data.</text>
</comment>
<dbReference type="InterPro" id="IPR015966">
    <property type="entry name" value="tRNA_lig_kin_fungi"/>
</dbReference>
<dbReference type="GO" id="GO:0006388">
    <property type="term" value="P:tRNA splicing, via endonucleolytic cleavage and ligation"/>
    <property type="evidence" value="ECO:0007669"/>
    <property type="project" value="UniProtKB-UniRule"/>
</dbReference>
<dbReference type="InterPro" id="IPR015965">
    <property type="entry name" value="tRNA_lig_PDEase"/>
</dbReference>
<feature type="domain" description="T4 RNA ligase 1-like N-terminal" evidence="6">
    <location>
        <begin position="72"/>
        <end position="302"/>
    </location>
</feature>
<evidence type="ECO:0000259" key="4">
    <source>
        <dbReference type="Pfam" id="PF08302"/>
    </source>
</evidence>
<dbReference type="PIRSF" id="PIRSF019634">
    <property type="entry name" value="tRNA_lig_yeast"/>
    <property type="match status" value="1"/>
</dbReference>
<dbReference type="InterPro" id="IPR012387">
    <property type="entry name" value="Trl1_fun"/>
</dbReference>
<evidence type="ECO:0000256" key="3">
    <source>
        <dbReference type="SAM" id="MobiDB-lite"/>
    </source>
</evidence>
<proteinExistence type="inferred from homology"/>
<dbReference type="STRING" id="1173061.A0A0J9X6B3"/>
<dbReference type="AlphaFoldDB" id="A0A0J9X6B3"/>
<feature type="active site" description="N6-AMP-lysine intermediate" evidence="2">
    <location>
        <position position="124"/>
    </location>
</feature>
<name>A0A0J9X6B3_GEOCN</name>
<dbReference type="InterPro" id="IPR019039">
    <property type="entry name" value="T4-Rnl1-like_N"/>
</dbReference>
<dbReference type="EC" id="6.5.1.3" evidence="1"/>
<dbReference type="GO" id="GO:0005524">
    <property type="term" value="F:ATP binding"/>
    <property type="evidence" value="ECO:0007669"/>
    <property type="project" value="UniProtKB-UniRule"/>
</dbReference>
<accession>A0A0J9X6B3</accession>
<organism evidence="7 8">
    <name type="scientific">Geotrichum candidum</name>
    <name type="common">Oospora lactis</name>
    <name type="synonym">Dipodascus geotrichum</name>
    <dbReference type="NCBI Taxonomy" id="1173061"/>
    <lineage>
        <taxon>Eukaryota</taxon>
        <taxon>Fungi</taxon>
        <taxon>Dikarya</taxon>
        <taxon>Ascomycota</taxon>
        <taxon>Saccharomycotina</taxon>
        <taxon>Dipodascomycetes</taxon>
        <taxon>Dipodascales</taxon>
        <taxon>Dipodascaceae</taxon>
        <taxon>Geotrichum</taxon>
    </lineage>
</organism>
<dbReference type="Pfam" id="PF09511">
    <property type="entry name" value="RNA_lig_T4_1"/>
    <property type="match status" value="1"/>
</dbReference>
<evidence type="ECO:0000313" key="8">
    <source>
        <dbReference type="Proteomes" id="UP000242525"/>
    </source>
</evidence>
<evidence type="ECO:0000259" key="6">
    <source>
        <dbReference type="Pfam" id="PF09511"/>
    </source>
</evidence>
<feature type="domain" description="tRNA ligase kinase" evidence="5">
    <location>
        <begin position="394"/>
        <end position="560"/>
    </location>
</feature>
<evidence type="ECO:0000313" key="7">
    <source>
        <dbReference type="EMBL" id="CDO52744.1"/>
    </source>
</evidence>
<dbReference type="GO" id="GO:0051730">
    <property type="term" value="F:GTP-dependent polyribonucleotide 5'-hydroxyl-kinase activity"/>
    <property type="evidence" value="ECO:0007669"/>
    <property type="project" value="InterPro"/>
</dbReference>
<comment type="similarity">
    <text evidence="1">Belongs to the TRL1 family.</text>
</comment>
<dbReference type="InterPro" id="IPR027417">
    <property type="entry name" value="P-loop_NTPase"/>
</dbReference>
<gene>
    <name evidence="7" type="ORF">BN980_GECA03s07006g</name>
</gene>
<evidence type="ECO:0000256" key="1">
    <source>
        <dbReference type="PIRNR" id="PIRNR019634"/>
    </source>
</evidence>
<reference evidence="7" key="1">
    <citation type="submission" date="2014-03" db="EMBL/GenBank/DDBJ databases">
        <authorList>
            <person name="Casaregola S."/>
        </authorList>
    </citation>
    <scope>NUCLEOTIDE SEQUENCE [LARGE SCALE GENOMIC DNA]</scope>
    <source>
        <strain evidence="7">CLIB 918</strain>
    </source>
</reference>
<dbReference type="Proteomes" id="UP000242525">
    <property type="component" value="Unassembled WGS sequence"/>
</dbReference>
<dbReference type="GO" id="GO:0008081">
    <property type="term" value="F:phosphoric diester hydrolase activity"/>
    <property type="evidence" value="ECO:0007669"/>
    <property type="project" value="InterPro"/>
</dbReference>
<dbReference type="PANTHER" id="PTHR32004">
    <property type="entry name" value="TRNA LIGASE"/>
    <property type="match status" value="1"/>
</dbReference>
<dbReference type="OrthoDB" id="276239at2759"/>
<keyword evidence="1 7" id="KW-0436">Ligase</keyword>
<dbReference type="Gene3D" id="3.40.50.300">
    <property type="entry name" value="P-loop containing nucleotide triphosphate hydrolases"/>
    <property type="match status" value="1"/>
</dbReference>
<comment type="catalytic activity">
    <reaction evidence="1">
        <text>ATP + (ribonucleotide)n-3'-hydroxyl + 5'-phospho-(ribonucleotide)m = (ribonucleotide)n+m + AMP + diphosphate.</text>
        <dbReference type="EC" id="6.5.1.3"/>
    </reaction>
</comment>
<dbReference type="SUPFAM" id="SSF52540">
    <property type="entry name" value="P-loop containing nucleoside triphosphate hydrolases"/>
    <property type="match status" value="1"/>
</dbReference>
<dbReference type="GO" id="GO:0005634">
    <property type="term" value="C:nucleus"/>
    <property type="evidence" value="ECO:0007669"/>
    <property type="project" value="TreeGrafter"/>
</dbReference>
<dbReference type="PANTHER" id="PTHR32004:SF1">
    <property type="entry name" value="TRNA LIGASE"/>
    <property type="match status" value="1"/>
</dbReference>
<dbReference type="Pfam" id="PF08302">
    <property type="entry name" value="tRNA_lig_CPD"/>
    <property type="match status" value="1"/>
</dbReference>
<evidence type="ECO:0000256" key="2">
    <source>
        <dbReference type="PIRSR" id="PIRSR019634-50"/>
    </source>
</evidence>
<feature type="domain" description="tRNA ligase phosphodiesterase" evidence="4">
    <location>
        <begin position="566"/>
        <end position="799"/>
    </location>
</feature>
<protein>
    <recommendedName>
        <fullName evidence="1">tRNA ligase</fullName>
        <ecNumber evidence="1">6.5.1.3</ecNumber>
    </recommendedName>
</protein>